<accession>A0A9W6X013</accession>
<feature type="transmembrane region" description="Helical" evidence="1">
    <location>
        <begin position="808"/>
        <end position="831"/>
    </location>
</feature>
<keyword evidence="1" id="KW-0472">Membrane</keyword>
<keyword evidence="1" id="KW-1133">Transmembrane helix</keyword>
<keyword evidence="1" id="KW-0812">Transmembrane</keyword>
<sequence>MRVDVRCKLIVVFALACSLSTAAQPDEYVLKLSKVIRRLDQLSFAEQQHFLNFAASKTDVKPLTSSRRLDTISVEEERAAARASGVGALFSNAIKKLRGGTSEYYQELITALKISLCEFDLSKKQIRFVNSSDDEAYKDGIGDCVRLQESNQTDSIALYAYNQGLCEVQPNCYWAPITDGDTKRAKVYADPDSGMSKSAASSIIKDWATGVIGFVIPGIALGVASLLTMIFFLICRCCCNRCGGRYPRKKGYTRMQKCQPLFFFFFFAGGVFVVSTAALLYRNSILGSVDEIFSATAGLLDNGSDWVISIRNPLENVRDKVNSSVDLVIAELNGSEFIEDGVYGLIGKLRAFGDYSANRTLPDRCSVDTDQSKEKYIGTNGEVCLPCDVCTTISQEINVASDQVEAKAGPGVEQLITVRSQLNRKLVNVADSVREAVNSKVLVANDLIATLDLTHDKVDDYDDMFQTYRDQLGIELMNLFYFAGGVIALGIVGIFFGLSPLKILANLMHIAYFCGFIVLFIIFIVSAVVLALGIVLGDACEITLIFSSNWTLPFGDSARAVDACFQNESLLDVFNLSSQLSFARGGINFPTIDVNSMLDFSSLDNFSETITATKETTFAFSETYFDEVVAFVNAYATQNTLYCALNDVYTKENVFQPWVDNDESSAESPVMYITTRYEGYDSNCAGIPNSDHGKPFVCTNHQNPCAFSEFMGEQFGVLVNIANIKSSIFNFVDQLQRNVTDVVEFTHEFKTNITNLLGRIEHIKENLESSLIKYVNDFENAMYCNFIADGFFNIYDAICVHMMPSITMVGLMLLAVGILLIPVNICLIIGVKRLKARKFAPVTASNMKRIKQDAFAVTTW</sequence>
<reference evidence="3" key="1">
    <citation type="submission" date="2023-04" db="EMBL/GenBank/DDBJ databases">
        <title>Phytophthora lilii NBRC 32176.</title>
        <authorList>
            <person name="Ichikawa N."/>
            <person name="Sato H."/>
            <person name="Tonouchi N."/>
        </authorList>
    </citation>
    <scope>NUCLEOTIDE SEQUENCE</scope>
    <source>
        <strain evidence="3">NBRC 32176</strain>
    </source>
</reference>
<proteinExistence type="predicted"/>
<feature type="transmembrane region" description="Helical" evidence="1">
    <location>
        <begin position="260"/>
        <end position="281"/>
    </location>
</feature>
<feature type="transmembrane region" description="Helical" evidence="1">
    <location>
        <begin position="510"/>
        <end position="536"/>
    </location>
</feature>
<keyword evidence="2" id="KW-0732">Signal</keyword>
<dbReference type="AlphaFoldDB" id="A0A9W6X013"/>
<dbReference type="Proteomes" id="UP001165083">
    <property type="component" value="Unassembled WGS sequence"/>
</dbReference>
<evidence type="ECO:0000313" key="4">
    <source>
        <dbReference type="Proteomes" id="UP001165083"/>
    </source>
</evidence>
<feature type="transmembrane region" description="Helical" evidence="1">
    <location>
        <begin position="207"/>
        <end position="239"/>
    </location>
</feature>
<evidence type="ECO:0000256" key="1">
    <source>
        <dbReference type="SAM" id="Phobius"/>
    </source>
</evidence>
<dbReference type="InterPro" id="IPR040283">
    <property type="entry name" value="DDB_G0292058-like"/>
</dbReference>
<feature type="signal peptide" evidence="2">
    <location>
        <begin position="1"/>
        <end position="22"/>
    </location>
</feature>
<dbReference type="GO" id="GO:0016020">
    <property type="term" value="C:membrane"/>
    <property type="evidence" value="ECO:0007669"/>
    <property type="project" value="TreeGrafter"/>
</dbReference>
<dbReference type="OrthoDB" id="193965at2759"/>
<protein>
    <submittedName>
        <fullName evidence="3">Unnamed protein product</fullName>
    </submittedName>
</protein>
<dbReference type="PANTHER" id="PTHR31414:SF18">
    <property type="entry name" value="TRANSMEMBRANE PROTEIN-RELATED"/>
    <property type="match status" value="1"/>
</dbReference>
<comment type="caution">
    <text evidence="3">The sequence shown here is derived from an EMBL/GenBank/DDBJ whole genome shotgun (WGS) entry which is preliminary data.</text>
</comment>
<evidence type="ECO:0000313" key="3">
    <source>
        <dbReference type="EMBL" id="GMF24840.1"/>
    </source>
</evidence>
<name>A0A9W6X013_9STRA</name>
<keyword evidence="4" id="KW-1185">Reference proteome</keyword>
<dbReference type="PANTHER" id="PTHR31414">
    <property type="entry name" value="TRANSMEMBRANE PROTEIN DDB_G0292058"/>
    <property type="match status" value="1"/>
</dbReference>
<dbReference type="EMBL" id="BSXW01000532">
    <property type="protein sequence ID" value="GMF24840.1"/>
    <property type="molecule type" value="Genomic_DNA"/>
</dbReference>
<evidence type="ECO:0000256" key="2">
    <source>
        <dbReference type="SAM" id="SignalP"/>
    </source>
</evidence>
<organism evidence="3 4">
    <name type="scientific">Phytophthora lilii</name>
    <dbReference type="NCBI Taxonomy" id="2077276"/>
    <lineage>
        <taxon>Eukaryota</taxon>
        <taxon>Sar</taxon>
        <taxon>Stramenopiles</taxon>
        <taxon>Oomycota</taxon>
        <taxon>Peronosporomycetes</taxon>
        <taxon>Peronosporales</taxon>
        <taxon>Peronosporaceae</taxon>
        <taxon>Phytophthora</taxon>
    </lineage>
</organism>
<feature type="transmembrane region" description="Helical" evidence="1">
    <location>
        <begin position="479"/>
        <end position="498"/>
    </location>
</feature>
<gene>
    <name evidence="3" type="ORF">Plil01_001020500</name>
</gene>
<feature type="chain" id="PRO_5040785602" evidence="2">
    <location>
        <begin position="23"/>
        <end position="860"/>
    </location>
</feature>